<feature type="disulfide bond" evidence="8">
    <location>
        <begin position="582"/>
        <end position="609"/>
    </location>
</feature>
<feature type="disulfide bond" evidence="8">
    <location>
        <begin position="1172"/>
        <end position="1199"/>
    </location>
</feature>
<feature type="domain" description="Sushi" evidence="10">
    <location>
        <begin position="435"/>
        <end position="493"/>
    </location>
</feature>
<feature type="disulfide bond" evidence="8">
    <location>
        <begin position="464"/>
        <end position="491"/>
    </location>
</feature>
<feature type="disulfide bond" evidence="8">
    <location>
        <begin position="346"/>
        <end position="373"/>
    </location>
</feature>
<feature type="disulfide bond" evidence="8">
    <location>
        <begin position="1408"/>
        <end position="1435"/>
    </location>
</feature>
<dbReference type="GeneTree" id="ENSGT00940000163310"/>
<organism evidence="11 12">
    <name type="scientific">Ciona intestinalis</name>
    <name type="common">Transparent sea squirt</name>
    <name type="synonym">Ascidia intestinalis</name>
    <dbReference type="NCBI Taxonomy" id="7719"/>
    <lineage>
        <taxon>Eukaryota</taxon>
        <taxon>Metazoa</taxon>
        <taxon>Chordata</taxon>
        <taxon>Tunicata</taxon>
        <taxon>Ascidiacea</taxon>
        <taxon>Phlebobranchia</taxon>
        <taxon>Cionidae</taxon>
        <taxon>Ciona</taxon>
    </lineage>
</organism>
<feature type="domain" description="VWFA" evidence="9">
    <location>
        <begin position="1687"/>
        <end position="1834"/>
    </location>
</feature>
<feature type="disulfide bond" evidence="8">
    <location>
        <begin position="1349"/>
        <end position="1376"/>
    </location>
</feature>
<dbReference type="SUPFAM" id="SSF57535">
    <property type="entry name" value="Complement control module/SCR domain"/>
    <property type="match status" value="28"/>
</dbReference>
<dbReference type="InterPro" id="IPR036465">
    <property type="entry name" value="vWFA_dom_sf"/>
</dbReference>
<feature type="disulfide bond" evidence="8">
    <location>
        <begin position="995"/>
        <end position="1022"/>
    </location>
</feature>
<dbReference type="FunCoup" id="F6PWZ1">
    <property type="interactions" value="1"/>
</dbReference>
<dbReference type="InterPro" id="IPR050350">
    <property type="entry name" value="Compl-Cell_Adhes-Reg"/>
</dbReference>
<dbReference type="Proteomes" id="UP000008144">
    <property type="component" value="Chromosome 1"/>
</dbReference>
<keyword evidence="4" id="KW-0732">Signal</keyword>
<dbReference type="FunFam" id="3.40.50.410:FF:000004">
    <property type="entry name" value="collagen alpha-6(VI) chain"/>
    <property type="match status" value="1"/>
</dbReference>
<accession>F6PWZ1</accession>
<dbReference type="Gene3D" id="2.10.70.10">
    <property type="entry name" value="Complement Module, domain 1"/>
    <property type="match status" value="28"/>
</dbReference>
<evidence type="ECO:0000256" key="7">
    <source>
        <dbReference type="ARBA" id="ARBA00023180"/>
    </source>
</evidence>
<dbReference type="HOGENOM" id="CLU_236608_0_0_1"/>
<feature type="domain" description="Sushi" evidence="10">
    <location>
        <begin position="1261"/>
        <end position="1319"/>
    </location>
</feature>
<feature type="disulfide bond" evidence="8">
    <location>
        <begin position="818"/>
        <end position="845"/>
    </location>
</feature>
<feature type="domain" description="Sushi" evidence="10">
    <location>
        <begin position="13"/>
        <end position="71"/>
    </location>
</feature>
<evidence type="ECO:0000256" key="1">
    <source>
        <dbReference type="ARBA" id="ARBA00004613"/>
    </source>
</evidence>
<feature type="disulfide bond" evidence="8">
    <location>
        <begin position="405"/>
        <end position="432"/>
    </location>
</feature>
<feature type="disulfide bond" evidence="8">
    <location>
        <begin position="641"/>
        <end position="668"/>
    </location>
</feature>
<evidence type="ECO:0000313" key="11">
    <source>
        <dbReference type="Ensembl" id="ENSCINP00000025031.2"/>
    </source>
</evidence>
<feature type="disulfide bond" evidence="8">
    <location>
        <begin position="1231"/>
        <end position="1258"/>
    </location>
</feature>
<dbReference type="Gene3D" id="3.40.50.410">
    <property type="entry name" value="von Willebrand factor, type A domain"/>
    <property type="match status" value="1"/>
</dbReference>
<keyword evidence="12" id="KW-1185">Reference proteome</keyword>
<feature type="disulfide bond" evidence="8">
    <location>
        <begin position="1113"/>
        <end position="1140"/>
    </location>
</feature>
<dbReference type="InterPro" id="IPR000436">
    <property type="entry name" value="Sushi_SCR_CCP_dom"/>
</dbReference>
<feature type="domain" description="Sushi" evidence="10">
    <location>
        <begin position="1379"/>
        <end position="1437"/>
    </location>
</feature>
<evidence type="ECO:0000256" key="2">
    <source>
        <dbReference type="ARBA" id="ARBA00022525"/>
    </source>
</evidence>
<feature type="disulfide bond" evidence="8">
    <location>
        <begin position="700"/>
        <end position="727"/>
    </location>
</feature>
<feature type="disulfide bond" evidence="8">
    <location>
        <begin position="936"/>
        <end position="963"/>
    </location>
</feature>
<dbReference type="PRINTS" id="PR00453">
    <property type="entry name" value="VWFADOMAIN"/>
</dbReference>
<feature type="disulfide bond" evidence="8">
    <location>
        <begin position="877"/>
        <end position="904"/>
    </location>
</feature>
<feature type="disulfide bond" evidence="8">
    <location>
        <begin position="1290"/>
        <end position="1317"/>
    </location>
</feature>
<dbReference type="InterPro" id="IPR002035">
    <property type="entry name" value="VWF_A"/>
</dbReference>
<feature type="domain" description="Sushi" evidence="10">
    <location>
        <begin position="730"/>
        <end position="788"/>
    </location>
</feature>
<proteinExistence type="predicted"/>
<keyword evidence="3 8" id="KW-0768">Sushi</keyword>
<evidence type="ECO:0000256" key="3">
    <source>
        <dbReference type="ARBA" id="ARBA00022659"/>
    </source>
</evidence>
<feature type="domain" description="Sushi" evidence="10">
    <location>
        <begin position="494"/>
        <end position="552"/>
    </location>
</feature>
<feature type="domain" description="Sushi" evidence="10">
    <location>
        <begin position="553"/>
        <end position="611"/>
    </location>
</feature>
<dbReference type="SMART" id="SM00032">
    <property type="entry name" value="CCP"/>
    <property type="match status" value="28"/>
</dbReference>
<feature type="domain" description="Sushi" evidence="10">
    <location>
        <begin position="612"/>
        <end position="670"/>
    </location>
</feature>
<feature type="domain" description="Sushi" evidence="10">
    <location>
        <begin position="317"/>
        <end position="375"/>
    </location>
</feature>
<evidence type="ECO:0000259" key="9">
    <source>
        <dbReference type="PROSITE" id="PS50234"/>
    </source>
</evidence>
<dbReference type="PROSITE" id="PS50234">
    <property type="entry name" value="VWFA"/>
    <property type="match status" value="1"/>
</dbReference>
<dbReference type="CDD" id="cd00033">
    <property type="entry name" value="CCP"/>
    <property type="match status" value="28"/>
</dbReference>
<feature type="domain" description="Sushi" evidence="10">
    <location>
        <begin position="199"/>
        <end position="257"/>
    </location>
</feature>
<feature type="domain" description="Sushi" evidence="10">
    <location>
        <begin position="72"/>
        <end position="134"/>
    </location>
</feature>
<evidence type="ECO:0000256" key="5">
    <source>
        <dbReference type="ARBA" id="ARBA00022737"/>
    </source>
</evidence>
<keyword evidence="6 8" id="KW-1015">Disulfide bond</keyword>
<comment type="subcellular location">
    <subcellularLocation>
        <location evidence="1">Secreted</location>
    </subcellularLocation>
</comment>
<feature type="domain" description="Sushi" evidence="10">
    <location>
        <begin position="140"/>
        <end position="198"/>
    </location>
</feature>
<evidence type="ECO:0000256" key="8">
    <source>
        <dbReference type="PROSITE-ProRule" id="PRU00302"/>
    </source>
</evidence>
<feature type="disulfide bond" evidence="8">
    <location>
        <begin position="1532"/>
        <end position="1559"/>
    </location>
</feature>
<feature type="domain" description="Sushi" evidence="10">
    <location>
        <begin position="1084"/>
        <end position="1142"/>
    </location>
</feature>
<feature type="domain" description="Sushi" evidence="10">
    <location>
        <begin position="907"/>
        <end position="965"/>
    </location>
</feature>
<feature type="disulfide bond" evidence="8">
    <location>
        <begin position="228"/>
        <end position="255"/>
    </location>
</feature>
<keyword evidence="5" id="KW-0677">Repeat</keyword>
<feature type="disulfide bond" evidence="8">
    <location>
        <begin position="523"/>
        <end position="550"/>
    </location>
</feature>
<feature type="domain" description="Sushi" evidence="10">
    <location>
        <begin position="1503"/>
        <end position="1561"/>
    </location>
</feature>
<keyword evidence="7" id="KW-0325">Glycoprotein</keyword>
<dbReference type="SMART" id="SM00327">
    <property type="entry name" value="VWA"/>
    <property type="match status" value="1"/>
</dbReference>
<dbReference type="PANTHER" id="PTHR19325">
    <property type="entry name" value="COMPLEMENT COMPONENT-RELATED SUSHI DOMAIN-CONTAINING"/>
    <property type="match status" value="1"/>
</dbReference>
<evidence type="ECO:0000259" key="10">
    <source>
        <dbReference type="PROSITE" id="PS50923"/>
    </source>
</evidence>
<feature type="domain" description="Sushi" evidence="10">
    <location>
        <begin position="376"/>
        <end position="434"/>
    </location>
</feature>
<dbReference type="EMBL" id="EAAA01000196">
    <property type="status" value="NOT_ANNOTATED_CDS"/>
    <property type="molecule type" value="Genomic_DNA"/>
</dbReference>
<evidence type="ECO:0000256" key="4">
    <source>
        <dbReference type="ARBA" id="ARBA00022729"/>
    </source>
</evidence>
<comment type="caution">
    <text evidence="8">Lacks conserved residue(s) required for the propagation of feature annotation.</text>
</comment>
<dbReference type="GO" id="GO:0005576">
    <property type="term" value="C:extracellular region"/>
    <property type="evidence" value="ECO:0007669"/>
    <property type="project" value="UniProtKB-SubCell"/>
</dbReference>
<feature type="domain" description="Sushi" evidence="10">
    <location>
        <begin position="1025"/>
        <end position="1083"/>
    </location>
</feature>
<reference evidence="11" key="2">
    <citation type="journal article" date="2008" name="Genome Biol.">
        <title>Improved genome assembly and evidence-based global gene model set for the chordate Ciona intestinalis: new insight into intron and operon populations.</title>
        <authorList>
            <person name="Satou Y."/>
            <person name="Mineta K."/>
            <person name="Ogasawara M."/>
            <person name="Sasakura Y."/>
            <person name="Shoguchi E."/>
            <person name="Ueno K."/>
            <person name="Yamada L."/>
            <person name="Matsumoto J."/>
            <person name="Wasserscheid J."/>
            <person name="Dewar K."/>
            <person name="Wiley G.B."/>
            <person name="Macmil S.L."/>
            <person name="Roe B.A."/>
            <person name="Zeller R.W."/>
            <person name="Hastings K.E."/>
            <person name="Lemaire P."/>
            <person name="Lindquist E."/>
            <person name="Endo T."/>
            <person name="Hotta K."/>
            <person name="Inaba K."/>
        </authorList>
    </citation>
    <scope>NUCLEOTIDE SEQUENCE [LARGE SCALE GENOMIC DNA]</scope>
    <source>
        <strain evidence="11">wild type</strain>
    </source>
</reference>
<feature type="disulfide bond" evidence="8">
    <location>
        <begin position="1651"/>
        <end position="1678"/>
    </location>
</feature>
<feature type="domain" description="Sushi" evidence="10">
    <location>
        <begin position="1143"/>
        <end position="1201"/>
    </location>
</feature>
<dbReference type="Ensembl" id="ENSCINT00000025277.2">
    <property type="protein sequence ID" value="ENSCINP00000025031.2"/>
    <property type="gene ID" value="ENSCING00000013685.2"/>
</dbReference>
<reference evidence="12" key="1">
    <citation type="journal article" date="2002" name="Science">
        <title>The draft genome of Ciona intestinalis: insights into chordate and vertebrate origins.</title>
        <authorList>
            <person name="Dehal P."/>
            <person name="Satou Y."/>
            <person name="Campbell R.K."/>
            <person name="Chapman J."/>
            <person name="Degnan B."/>
            <person name="De Tomaso A."/>
            <person name="Davidson B."/>
            <person name="Di Gregorio A."/>
            <person name="Gelpke M."/>
            <person name="Goodstein D.M."/>
            <person name="Harafuji N."/>
            <person name="Hastings K.E."/>
            <person name="Ho I."/>
            <person name="Hotta K."/>
            <person name="Huang W."/>
            <person name="Kawashima T."/>
            <person name="Lemaire P."/>
            <person name="Martinez D."/>
            <person name="Meinertzhagen I.A."/>
            <person name="Necula S."/>
            <person name="Nonaka M."/>
            <person name="Putnam N."/>
            <person name="Rash S."/>
            <person name="Saiga H."/>
            <person name="Satake M."/>
            <person name="Terry A."/>
            <person name="Yamada L."/>
            <person name="Wang H.G."/>
            <person name="Awazu S."/>
            <person name="Azumi K."/>
            <person name="Boore J."/>
            <person name="Branno M."/>
            <person name="Chin-Bow S."/>
            <person name="DeSantis R."/>
            <person name="Doyle S."/>
            <person name="Francino P."/>
            <person name="Keys D.N."/>
            <person name="Haga S."/>
            <person name="Hayashi H."/>
            <person name="Hino K."/>
            <person name="Imai K.S."/>
            <person name="Inaba K."/>
            <person name="Kano S."/>
            <person name="Kobayashi K."/>
            <person name="Kobayashi M."/>
            <person name="Lee B.I."/>
            <person name="Makabe K.W."/>
            <person name="Manohar C."/>
            <person name="Matassi G."/>
            <person name="Medina M."/>
            <person name="Mochizuki Y."/>
            <person name="Mount S."/>
            <person name="Morishita T."/>
            <person name="Miura S."/>
            <person name="Nakayama A."/>
            <person name="Nishizaka S."/>
            <person name="Nomoto H."/>
            <person name="Ohta F."/>
            <person name="Oishi K."/>
            <person name="Rigoutsos I."/>
            <person name="Sano M."/>
            <person name="Sasaki A."/>
            <person name="Sasakura Y."/>
            <person name="Shoguchi E."/>
            <person name="Shin-i T."/>
            <person name="Spagnuolo A."/>
            <person name="Stainier D."/>
            <person name="Suzuki M.M."/>
            <person name="Tassy O."/>
            <person name="Takatori N."/>
            <person name="Tokuoka M."/>
            <person name="Yagi K."/>
            <person name="Yoshizaki F."/>
            <person name="Wada S."/>
            <person name="Zhang C."/>
            <person name="Hyatt P.D."/>
            <person name="Larimer F."/>
            <person name="Detter C."/>
            <person name="Doggett N."/>
            <person name="Glavina T."/>
            <person name="Hawkins T."/>
            <person name="Richardson P."/>
            <person name="Lucas S."/>
            <person name="Kohara Y."/>
            <person name="Levine M."/>
            <person name="Satoh N."/>
            <person name="Rokhsar D.S."/>
        </authorList>
    </citation>
    <scope>NUCLEOTIDE SEQUENCE [LARGE SCALE GENOMIC DNA]</scope>
</reference>
<feature type="domain" description="Sushi" evidence="10">
    <location>
        <begin position="848"/>
        <end position="906"/>
    </location>
</feature>
<sequence>SSWSSNDAYCELVTCASPVAPENGSMRCTRNSDYQSKCTFECDRGFELNGAKRSVCERSGEWSIPFPSCLRIVCRNRLLLEHGSVTCSKSENFGSKCDFSCQTGYELLGSSHATCGQRGSWDFSRESDLPLCERNLYSVVTCPELEAHSNGDIECTAESNFRSRCTLTCHLGYEVKGTNLITCGAAGRWKGKLGHCSRITCPILEQPLHGSVTCTQSNEYDSRCTFACDEGYELIGSVARTCQMNKRWSGEIVTCRQITCTELLPPTHGTISCSQRNTFRSTCTFFCEIGYTMHGTSSRTCQSDGSWTGKHVSCGIVTCEAVPAPQHGSKRCTDGENFDSSCRFTCDIGYQLVGSISRTCLESGEWNGISTSCVMITCSEMDNPAHGLVECTSNNNYQSICTISCNAGYNLVGTNTRTCQATHTWSGIEATCVMVTCPALATPSHGSVECDESNVFNSSCKFKCKIGYELVGTNFRSCGGEGIWSGREVTCVLIVCDLLSVPDHGRMTCSNQANYHSRCSFTCDIGYEIVGSSSRTCLESSDWSGVTTSCSVISCSALPAPENGRLVCSNVNSFESSCEVTCDIGYTMHGTSSRTCQSDGSWTGKHVSCAIVTCEAVPTPQDGNKRCTDGENFDSSCRFTCDIGYRLVGSISRTCLESGEWNGISTSCVIITCAKMDIPAHGSVECTSNNNYQSICTFACNNGYELIGSEVRTCQATRSWSGIAVTCAMVTCPALTSPSHGSIKCDNQHHFNSSCNFNCREGYTLVGSQTRNCQANRAWTGNTTSCSLITCPAIKEPDHGRKKCTDGDNYSSDCQFICDIGYELVGTNFRSCGGEGVWSGREVTCVLIVCDLLSVPDHGRMTCSNQANYHSRCSFTCDIGYEIVGSSSRTCLESSDWSGVTTSCSVVTCPVLPSPNHGRKSCSEENRYLSECQYVCDVGFDRHGSENRVCQEDGTWSGSPVGCGIITCDTLLVPLHGKKRCADGDNFESTCRFSCEIGYELTGSQSRTCMELGEWSGIATMCSLITCDELPKPEHGSVRCTKHDGYDSRCTLSCQEGYVLFGSSTRTCSVDGTWSGKVTTCERITCPYIPFPSHGRKVCTDKNHFSSNCQFVCEVGFNIIGSTARVCQSDGLWSGTAASCEIVTCNALDVPEYGRMRCADGNNFESTCHFTCDIGYELIGTSSRTCMESSAWNGEATSCQSVTCPSLPSPSHGRKKCTDGNNFESACRFICDVGHDVVGTRVRTCQVDGTWSGQTVTCRIVTCSTLEVPQYGKKRCEDGENFESRCRFSCDIGYTLRGSKARVCQEDGTWTGMSASCRMVRCGKTKRIRYGTVNCSAADHYNSVCRYECKTGFDLIGNPTRVCQDDRQWSAAVPTCQRSRCGLLDTPVHGSMRCTNEDFFSSQCEFECDQSYRLIGSPLRICKPDRSWSARQPTCQPRDCLPLNAPEHGTIACNKQYYYDSECRFTCDIGYELLGSVSRRCTASGSQLSVLGWTGTQTSCQGITCGELPGIDNGSIRCVGGNGFRASCVYVCNNGYNLVGSDSRKCTANGEWTNIAPVCTLTTCVPLRAPRNGAMDCDESINECGTTCTFTCRKGYTLSGDARRTCGKDMRWTGVAAECLRATCPPLGVSLSLTYTCTNGSNVGSNCTFQCDEDATLLGSTYRVCLNDGTWSRSNPVCRACKTAVTDVIFIVDGSWSVGEINFRKAKDFLKALVEPFEVGWDNSRFAVVQYSDDPRTEFLMNEHFTVTDVLNAIDAIPYKGGNTNTGKALAFSLYTALSPANGARPYVNKVALVLTDGRSQDEVGNPARELRQAGVKVLTVGVGDADKNELKSI</sequence>
<feature type="domain" description="Sushi" evidence="10">
    <location>
        <begin position="258"/>
        <end position="316"/>
    </location>
</feature>
<feature type="domain" description="Sushi" evidence="10">
    <location>
        <begin position="671"/>
        <end position="729"/>
    </location>
</feature>
<feature type="disulfide bond" evidence="8">
    <location>
        <begin position="169"/>
        <end position="196"/>
    </location>
</feature>
<feature type="disulfide bond" evidence="8">
    <location>
        <begin position="42"/>
        <end position="69"/>
    </location>
</feature>
<feature type="disulfide bond" evidence="8">
    <location>
        <begin position="287"/>
        <end position="314"/>
    </location>
</feature>
<dbReference type="SUPFAM" id="SSF53300">
    <property type="entry name" value="vWA-like"/>
    <property type="match status" value="1"/>
</dbReference>
<dbReference type="InParanoid" id="F6PWZ1"/>
<evidence type="ECO:0000256" key="6">
    <source>
        <dbReference type="ARBA" id="ARBA00023157"/>
    </source>
</evidence>
<dbReference type="PROSITE" id="PS50923">
    <property type="entry name" value="SUSHI"/>
    <property type="match status" value="28"/>
</dbReference>
<feature type="disulfide bond" evidence="8">
    <location>
        <begin position="759"/>
        <end position="786"/>
    </location>
</feature>
<feature type="domain" description="Sushi" evidence="10">
    <location>
        <begin position="1438"/>
        <end position="1502"/>
    </location>
</feature>
<protein>
    <submittedName>
        <fullName evidence="11">Uncharacterized protein</fullName>
    </submittedName>
</protein>
<feature type="disulfide bond" evidence="8">
    <location>
        <begin position="1054"/>
        <end position="1081"/>
    </location>
</feature>
<dbReference type="Pfam" id="PF00092">
    <property type="entry name" value="VWA"/>
    <property type="match status" value="1"/>
</dbReference>
<name>F6PWZ1_CIOIN</name>
<keyword evidence="2" id="KW-0964">Secreted</keyword>
<feature type="domain" description="Sushi" evidence="10">
    <location>
        <begin position="1622"/>
        <end position="1680"/>
    </location>
</feature>
<dbReference type="PANTHER" id="PTHR19325:SF560">
    <property type="entry name" value="SUSHI, VON WILLEBRAND FACTOR TYPE A, EGF AND PENTRAXIN DOMAIN-CONTAINING PROTEIN 1"/>
    <property type="match status" value="1"/>
</dbReference>
<dbReference type="STRING" id="7719.ENSCINP00000025031"/>
<dbReference type="Pfam" id="PF00084">
    <property type="entry name" value="Sushi"/>
    <property type="match status" value="28"/>
</dbReference>
<evidence type="ECO:0000313" key="12">
    <source>
        <dbReference type="Proteomes" id="UP000008144"/>
    </source>
</evidence>
<feature type="domain" description="Sushi" evidence="10">
    <location>
        <begin position="966"/>
        <end position="1024"/>
    </location>
</feature>
<reference evidence="11" key="4">
    <citation type="submission" date="2025-09" db="UniProtKB">
        <authorList>
            <consortium name="Ensembl"/>
        </authorList>
    </citation>
    <scope>IDENTIFICATION</scope>
</reference>
<feature type="disulfide bond" evidence="8">
    <location>
        <begin position="1592"/>
        <end position="1619"/>
    </location>
</feature>
<dbReference type="InterPro" id="IPR035976">
    <property type="entry name" value="Sushi/SCR/CCP_sf"/>
</dbReference>
<feature type="domain" description="Sushi" evidence="10">
    <location>
        <begin position="1562"/>
        <end position="1621"/>
    </location>
</feature>
<dbReference type="OMA" id="EWNGIST"/>
<feature type="domain" description="Sushi" evidence="10">
    <location>
        <begin position="1320"/>
        <end position="1378"/>
    </location>
</feature>
<feature type="domain" description="Sushi" evidence="10">
    <location>
        <begin position="789"/>
        <end position="847"/>
    </location>
</feature>
<reference evidence="11" key="3">
    <citation type="submission" date="2025-08" db="UniProtKB">
        <authorList>
            <consortium name="Ensembl"/>
        </authorList>
    </citation>
    <scope>IDENTIFICATION</scope>
</reference>
<feature type="domain" description="Sushi" evidence="10">
    <location>
        <begin position="1202"/>
        <end position="1260"/>
    </location>
</feature>